<sequence length="136" mass="15255">MKVESNYRLIQQVNGRMIYAIVILEAEAIEVLPREAGELFIEFDFPHKYNYAVHFGVEYFFERYSAGRPVNMLVTIKRVNDMLADSSSSVVAAATIMALSEAFKFEIEGFSLDKDGNGALNLPLGQGSYRSHTGHI</sequence>
<dbReference type="Proteomes" id="UP000625631">
    <property type="component" value="Unassembled WGS sequence"/>
</dbReference>
<dbReference type="RefSeq" id="WP_198075744.1">
    <property type="nucleotide sequence ID" value="NZ_JAEDAE010000005.1"/>
</dbReference>
<accession>A0ABS0Q871</accession>
<comment type="caution">
    <text evidence="1">The sequence shown here is derived from an EMBL/GenBank/DDBJ whole genome shotgun (WGS) entry which is preliminary data.</text>
</comment>
<evidence type="ECO:0000313" key="1">
    <source>
        <dbReference type="EMBL" id="MBH8558877.1"/>
    </source>
</evidence>
<keyword evidence="2" id="KW-1185">Reference proteome</keyword>
<proteinExistence type="predicted"/>
<organism evidence="1 2">
    <name type="scientific">Hymenobacter negativus</name>
    <dbReference type="NCBI Taxonomy" id="2795026"/>
    <lineage>
        <taxon>Bacteria</taxon>
        <taxon>Pseudomonadati</taxon>
        <taxon>Bacteroidota</taxon>
        <taxon>Cytophagia</taxon>
        <taxon>Cytophagales</taxon>
        <taxon>Hymenobacteraceae</taxon>
        <taxon>Hymenobacter</taxon>
    </lineage>
</organism>
<evidence type="ECO:0000313" key="2">
    <source>
        <dbReference type="Proteomes" id="UP000625631"/>
    </source>
</evidence>
<protein>
    <submittedName>
        <fullName evidence="1">Uncharacterized protein</fullName>
    </submittedName>
</protein>
<gene>
    <name evidence="1" type="ORF">I7X13_12500</name>
</gene>
<name>A0ABS0Q871_9BACT</name>
<reference evidence="1 2" key="1">
    <citation type="submission" date="2020-12" db="EMBL/GenBank/DDBJ databases">
        <title>Hymenobacter sp.</title>
        <authorList>
            <person name="Kim M.K."/>
        </authorList>
    </citation>
    <scope>NUCLEOTIDE SEQUENCE [LARGE SCALE GENOMIC DNA]</scope>
    <source>
        <strain evidence="1 2">BT442</strain>
    </source>
</reference>
<dbReference type="EMBL" id="JAEDAE010000005">
    <property type="protein sequence ID" value="MBH8558877.1"/>
    <property type="molecule type" value="Genomic_DNA"/>
</dbReference>